<protein>
    <recommendedName>
        <fullName evidence="2">DUF4177 domain-containing protein</fullName>
    </recommendedName>
</protein>
<proteinExistence type="predicted"/>
<evidence type="ECO:0000313" key="1">
    <source>
        <dbReference type="EMBL" id="KKN38551.1"/>
    </source>
</evidence>
<accession>A0A0F9SNS3</accession>
<evidence type="ECO:0008006" key="2">
    <source>
        <dbReference type="Google" id="ProtNLM"/>
    </source>
</evidence>
<reference evidence="1" key="1">
    <citation type="journal article" date="2015" name="Nature">
        <title>Complex archaea that bridge the gap between prokaryotes and eukaryotes.</title>
        <authorList>
            <person name="Spang A."/>
            <person name="Saw J.H."/>
            <person name="Jorgensen S.L."/>
            <person name="Zaremba-Niedzwiedzka K."/>
            <person name="Martijn J."/>
            <person name="Lind A.E."/>
            <person name="van Eijk R."/>
            <person name="Schleper C."/>
            <person name="Guy L."/>
            <person name="Ettema T.J."/>
        </authorList>
    </citation>
    <scope>NUCLEOTIDE SEQUENCE</scope>
</reference>
<name>A0A0F9SNS3_9ZZZZ</name>
<sequence>MKWEYMLTSNWGLDEMNKLGQERWEFIATINNSLVWKREIK</sequence>
<organism evidence="1">
    <name type="scientific">marine sediment metagenome</name>
    <dbReference type="NCBI Taxonomy" id="412755"/>
    <lineage>
        <taxon>unclassified sequences</taxon>
        <taxon>metagenomes</taxon>
        <taxon>ecological metagenomes</taxon>
    </lineage>
</organism>
<comment type="caution">
    <text evidence="1">The sequence shown here is derived from an EMBL/GenBank/DDBJ whole genome shotgun (WGS) entry which is preliminary data.</text>
</comment>
<dbReference type="EMBL" id="LAZR01001821">
    <property type="protein sequence ID" value="KKN38551.1"/>
    <property type="molecule type" value="Genomic_DNA"/>
</dbReference>
<gene>
    <name evidence="1" type="ORF">LCGC14_0752460</name>
</gene>
<dbReference type="AlphaFoldDB" id="A0A0F9SNS3"/>